<organism evidence="2 3">
    <name type="scientific">Heterobasidion irregulare (strain TC 32-1)</name>
    <dbReference type="NCBI Taxonomy" id="747525"/>
    <lineage>
        <taxon>Eukaryota</taxon>
        <taxon>Fungi</taxon>
        <taxon>Dikarya</taxon>
        <taxon>Basidiomycota</taxon>
        <taxon>Agaricomycotina</taxon>
        <taxon>Agaricomycetes</taxon>
        <taxon>Russulales</taxon>
        <taxon>Bondarzewiaceae</taxon>
        <taxon>Heterobasidion</taxon>
        <taxon>Heterobasidion annosum species complex</taxon>
    </lineage>
</organism>
<dbReference type="OrthoDB" id="2803005at2759"/>
<evidence type="ECO:0000313" key="3">
    <source>
        <dbReference type="Proteomes" id="UP000030671"/>
    </source>
</evidence>
<proteinExistence type="predicted"/>
<evidence type="ECO:0000256" key="1">
    <source>
        <dbReference type="SAM" id="MobiDB-lite"/>
    </source>
</evidence>
<evidence type="ECO:0000313" key="2">
    <source>
        <dbReference type="EMBL" id="ETW76886.1"/>
    </source>
</evidence>
<name>W4JVK1_HETIT</name>
<feature type="region of interest" description="Disordered" evidence="1">
    <location>
        <begin position="423"/>
        <end position="644"/>
    </location>
</feature>
<protein>
    <submittedName>
        <fullName evidence="2">Uncharacterized protein</fullName>
    </submittedName>
</protein>
<dbReference type="HOGENOM" id="CLU_025071_0_0_1"/>
<dbReference type="Proteomes" id="UP000030671">
    <property type="component" value="Unassembled WGS sequence"/>
</dbReference>
<dbReference type="AlphaFoldDB" id="W4JVK1"/>
<feature type="compositionally biased region" description="Basic and acidic residues" evidence="1">
    <location>
        <begin position="494"/>
        <end position="509"/>
    </location>
</feature>
<gene>
    <name evidence="2" type="ORF">HETIRDRAFT_481030</name>
</gene>
<dbReference type="RefSeq" id="XP_009551751.1">
    <property type="nucleotide sequence ID" value="XM_009553456.1"/>
</dbReference>
<dbReference type="KEGG" id="hir:HETIRDRAFT_481030"/>
<sequence>MAAAFSDIDAPYQLSLEELCFRAGAARFGTNESGWTYVEGPDLVDPDIAAACSNQLEFISKFKRQWVSASLHSLGIPEKWKPIGKRTAWNLQEWLHSTALMPWLESIDTHITWLSEGQIASTHDDLSSFAPDFLLRAPLSAIRRGEGDSPLSKNSLYAFPFFLEIVTYPGDEDNAAFAITSFFLTTPGCVLVPKLRLDFPPPLQGTSESSSDAFGLLMDSFNPTPSPVELMKANLFEPALLVGMKGPSLWPSHISSRPTSSTIPPTSMDQKIRHLSQIIQSSLDTHLLNWCLRCEQNVQTKVPLPFVSSSSLPPCFMIFGILYDADGLVIVAHIPYPTASPAMATTSDCTPSYAYLSCIVDRIPMTGADRPSSLDPSGESPILSNFRAALALFSLQRHAFMMLTLWERVEWPTAIVDFLTASRGSRESEDGGGSQDYGYDEDLGSSTDSSNDEEEEDDKSRNNADIDHDCDHDHGDHDDGDSSENNSKSNKGRTRNDYVGDGDGSRESEDGGGSQDYGYDEDHGNSTDGSNDEEEEDDKSRNKAGVDHNRDHDHDHDDGDSSENSSESNKGGARNDYVGNDEGRSKRASDTHAQHDSETRPRDRRDDGDEIGDDHQDDHQKGDIDNREYNNNADGEDSDKGVDDVYDPVHETLVHAGNRVGLYASVSRREQMQTTIPDWLIQVASVHAMKQTF</sequence>
<dbReference type="EMBL" id="KI925464">
    <property type="protein sequence ID" value="ETW76886.1"/>
    <property type="molecule type" value="Genomic_DNA"/>
</dbReference>
<reference evidence="2 3" key="1">
    <citation type="journal article" date="2012" name="New Phytol.">
        <title>Insight into trade-off between wood decay and parasitism from the genome of a fungal forest pathogen.</title>
        <authorList>
            <person name="Olson A."/>
            <person name="Aerts A."/>
            <person name="Asiegbu F."/>
            <person name="Belbahri L."/>
            <person name="Bouzid O."/>
            <person name="Broberg A."/>
            <person name="Canback B."/>
            <person name="Coutinho P.M."/>
            <person name="Cullen D."/>
            <person name="Dalman K."/>
            <person name="Deflorio G."/>
            <person name="van Diepen L.T."/>
            <person name="Dunand C."/>
            <person name="Duplessis S."/>
            <person name="Durling M."/>
            <person name="Gonthier P."/>
            <person name="Grimwood J."/>
            <person name="Fossdal C.G."/>
            <person name="Hansson D."/>
            <person name="Henrissat B."/>
            <person name="Hietala A."/>
            <person name="Himmelstrand K."/>
            <person name="Hoffmeister D."/>
            <person name="Hogberg N."/>
            <person name="James T.Y."/>
            <person name="Karlsson M."/>
            <person name="Kohler A."/>
            <person name="Kues U."/>
            <person name="Lee Y.H."/>
            <person name="Lin Y.C."/>
            <person name="Lind M."/>
            <person name="Lindquist E."/>
            <person name="Lombard V."/>
            <person name="Lucas S."/>
            <person name="Lunden K."/>
            <person name="Morin E."/>
            <person name="Murat C."/>
            <person name="Park J."/>
            <person name="Raffaello T."/>
            <person name="Rouze P."/>
            <person name="Salamov A."/>
            <person name="Schmutz J."/>
            <person name="Solheim H."/>
            <person name="Stahlberg J."/>
            <person name="Velez H."/>
            <person name="de Vries R.P."/>
            <person name="Wiebenga A."/>
            <person name="Woodward S."/>
            <person name="Yakovlev I."/>
            <person name="Garbelotto M."/>
            <person name="Martin F."/>
            <person name="Grigoriev I.V."/>
            <person name="Stenlid J."/>
        </authorList>
    </citation>
    <scope>NUCLEOTIDE SEQUENCE [LARGE SCALE GENOMIC DNA]</scope>
    <source>
        <strain evidence="2 3">TC 32-1</strain>
    </source>
</reference>
<feature type="compositionally biased region" description="Basic and acidic residues" evidence="1">
    <location>
        <begin position="581"/>
        <end position="628"/>
    </location>
</feature>
<dbReference type="GeneID" id="20677952"/>
<keyword evidence="3" id="KW-1185">Reference proteome</keyword>
<feature type="compositionally biased region" description="Basic and acidic residues" evidence="1">
    <location>
        <begin position="458"/>
        <end position="477"/>
    </location>
</feature>
<dbReference type="InParanoid" id="W4JVK1"/>
<accession>W4JVK1</accession>
<feature type="compositionally biased region" description="Basic and acidic residues" evidence="1">
    <location>
        <begin position="538"/>
        <end position="559"/>
    </location>
</feature>
<dbReference type="eggNOG" id="ENOG502QQ65">
    <property type="taxonomic scope" value="Eukaryota"/>
</dbReference>